<dbReference type="PANTHER" id="PTHR42023">
    <property type="entry name" value="BHLH DOMAIN-CONTAINING PROTEIN"/>
    <property type="match status" value="1"/>
</dbReference>
<evidence type="ECO:0000256" key="1">
    <source>
        <dbReference type="SAM" id="Coils"/>
    </source>
</evidence>
<dbReference type="EMBL" id="JAQJAN010000005">
    <property type="protein sequence ID" value="KAJ5728338.1"/>
    <property type="molecule type" value="Genomic_DNA"/>
</dbReference>
<gene>
    <name evidence="3" type="ORF">N7493_004668</name>
</gene>
<feature type="compositionally biased region" description="Low complexity" evidence="2">
    <location>
        <begin position="359"/>
        <end position="368"/>
    </location>
</feature>
<feature type="compositionally biased region" description="Basic and acidic residues" evidence="2">
    <location>
        <begin position="237"/>
        <end position="250"/>
    </location>
</feature>
<feature type="compositionally biased region" description="Basic and acidic residues" evidence="2">
    <location>
        <begin position="105"/>
        <end position="121"/>
    </location>
</feature>
<evidence type="ECO:0000256" key="2">
    <source>
        <dbReference type="SAM" id="MobiDB-lite"/>
    </source>
</evidence>
<keyword evidence="1" id="KW-0175">Coiled coil</keyword>
<protein>
    <submittedName>
        <fullName evidence="3">Uncharacterized protein</fullName>
    </submittedName>
</protein>
<feature type="compositionally biased region" description="Basic and acidic residues" evidence="2">
    <location>
        <begin position="132"/>
        <end position="152"/>
    </location>
</feature>
<organism evidence="3 4">
    <name type="scientific">Penicillium malachiteum</name>
    <dbReference type="NCBI Taxonomy" id="1324776"/>
    <lineage>
        <taxon>Eukaryota</taxon>
        <taxon>Fungi</taxon>
        <taxon>Dikarya</taxon>
        <taxon>Ascomycota</taxon>
        <taxon>Pezizomycotina</taxon>
        <taxon>Eurotiomycetes</taxon>
        <taxon>Eurotiomycetidae</taxon>
        <taxon>Eurotiales</taxon>
        <taxon>Aspergillaceae</taxon>
        <taxon>Penicillium</taxon>
    </lineage>
</organism>
<dbReference type="Proteomes" id="UP001215712">
    <property type="component" value="Unassembled WGS sequence"/>
</dbReference>
<feature type="compositionally biased region" description="Basic and acidic residues" evidence="2">
    <location>
        <begin position="369"/>
        <end position="387"/>
    </location>
</feature>
<reference evidence="3" key="1">
    <citation type="journal article" date="2023" name="IMA Fungus">
        <title>Comparative genomic study of the Penicillium genus elucidates a diverse pangenome and 15 lateral gene transfer events.</title>
        <authorList>
            <person name="Petersen C."/>
            <person name="Sorensen T."/>
            <person name="Nielsen M.R."/>
            <person name="Sondergaard T.E."/>
            <person name="Sorensen J.L."/>
            <person name="Fitzpatrick D.A."/>
            <person name="Frisvad J.C."/>
            <person name="Nielsen K.L."/>
        </authorList>
    </citation>
    <scope>NUCLEOTIDE SEQUENCE</scope>
    <source>
        <strain evidence="3">IBT 17514</strain>
    </source>
</reference>
<dbReference type="AlphaFoldDB" id="A0AAD6MX88"/>
<reference evidence="3" key="2">
    <citation type="submission" date="2023-01" db="EMBL/GenBank/DDBJ databases">
        <authorList>
            <person name="Petersen C."/>
        </authorList>
    </citation>
    <scope>NUCLEOTIDE SEQUENCE</scope>
    <source>
        <strain evidence="3">IBT 17514</strain>
    </source>
</reference>
<proteinExistence type="predicted"/>
<sequence>MASPALGVRDSGSSFCVSPIEELNNTISHEPNISTGDYFGDLPASTVNADTPSSKVSPPRSKKKAVAFKSGVPEEIPSLEVEYSPADEEPPAPQASFLNPAIEPPKFREPQYEKFENDRLNFNRSPNQGAAYERKDPEPPSFREPDYGKPDFEQPSVSRSHQAPTRERPVHAQAAPWEAHSGEPTLAKPGKGDSHPTTSQKPTSSFLNWGREQFHSKKIAQAARSRIANFSKTEGPPLKDTEPWLREGAHRGRRKSASRGGAHEKRPIRASHTYGTRRPSLTGFVPTTVTTITAGGPSTLPQRPAKSQQHNPRTEQRALGPEPKLDTTIDTMRLTADVQFGGVTIVPRTGSPAPSPRAQDSQSDSPGDSPRDATPQHDSSGEDKSTDETPSIMSRRRPIPISMPISKKPLRKPTPAEASQEPNGVEKTLVDLPKDPVSRVRAMEAQRDDLEKRRANLETVVRELTRVIQPTAIAYDRAAKEEVKRTVQSMENEIADIKREEHSLGMKISRAWRRVDENSNNGDGSNLWIKRVTS</sequence>
<evidence type="ECO:0000313" key="4">
    <source>
        <dbReference type="Proteomes" id="UP001215712"/>
    </source>
</evidence>
<evidence type="ECO:0000313" key="3">
    <source>
        <dbReference type="EMBL" id="KAJ5728338.1"/>
    </source>
</evidence>
<accession>A0AAD6MX88</accession>
<keyword evidence="4" id="KW-1185">Reference proteome</keyword>
<comment type="caution">
    <text evidence="3">The sequence shown here is derived from an EMBL/GenBank/DDBJ whole genome shotgun (WGS) entry which is preliminary data.</text>
</comment>
<feature type="coiled-coil region" evidence="1">
    <location>
        <begin position="440"/>
        <end position="500"/>
    </location>
</feature>
<feature type="region of interest" description="Disordered" evidence="2">
    <location>
        <begin position="27"/>
        <end position="429"/>
    </location>
</feature>
<name>A0AAD6MX88_9EURO</name>
<feature type="compositionally biased region" description="Low complexity" evidence="2">
    <location>
        <begin position="282"/>
        <end position="299"/>
    </location>
</feature>
<feature type="compositionally biased region" description="Polar residues" evidence="2">
    <location>
        <begin position="195"/>
        <end position="207"/>
    </location>
</feature>
<dbReference type="PANTHER" id="PTHR42023:SF1">
    <property type="entry name" value="BHLH DOMAIN-CONTAINING PROTEIN"/>
    <property type="match status" value="1"/>
</dbReference>